<evidence type="ECO:0000256" key="9">
    <source>
        <dbReference type="SAM" id="Phobius"/>
    </source>
</evidence>
<gene>
    <name evidence="7" type="primary">murD</name>
    <name evidence="12" type="ORF">ADN00_07375</name>
</gene>
<evidence type="ECO:0000256" key="1">
    <source>
        <dbReference type="ARBA" id="ARBA00004496"/>
    </source>
</evidence>
<dbReference type="GO" id="GO:0071555">
    <property type="term" value="P:cell wall organization"/>
    <property type="evidence" value="ECO:0007669"/>
    <property type="project" value="UniProtKB-KW"/>
</dbReference>
<dbReference type="PANTHER" id="PTHR43692:SF1">
    <property type="entry name" value="UDP-N-ACETYLMURAMOYLALANINE--D-GLUTAMATE LIGASE"/>
    <property type="match status" value="1"/>
</dbReference>
<comment type="catalytic activity">
    <reaction evidence="7 8">
        <text>UDP-N-acetyl-alpha-D-muramoyl-L-alanine + D-glutamate + ATP = UDP-N-acetyl-alpha-D-muramoyl-L-alanyl-D-glutamate + ADP + phosphate + H(+)</text>
        <dbReference type="Rhea" id="RHEA:16429"/>
        <dbReference type="ChEBI" id="CHEBI:15378"/>
        <dbReference type="ChEBI" id="CHEBI:29986"/>
        <dbReference type="ChEBI" id="CHEBI:30616"/>
        <dbReference type="ChEBI" id="CHEBI:43474"/>
        <dbReference type="ChEBI" id="CHEBI:83898"/>
        <dbReference type="ChEBI" id="CHEBI:83900"/>
        <dbReference type="ChEBI" id="CHEBI:456216"/>
        <dbReference type="EC" id="6.3.2.9"/>
    </reaction>
</comment>
<keyword evidence="9" id="KW-0472">Membrane</keyword>
<dbReference type="GO" id="GO:0005524">
    <property type="term" value="F:ATP binding"/>
    <property type="evidence" value="ECO:0007669"/>
    <property type="project" value="UniProtKB-UniRule"/>
</dbReference>
<dbReference type="Proteomes" id="UP000050417">
    <property type="component" value="Unassembled WGS sequence"/>
</dbReference>
<dbReference type="InterPro" id="IPR004101">
    <property type="entry name" value="Mur_ligase_C"/>
</dbReference>
<dbReference type="Pfam" id="PF21799">
    <property type="entry name" value="MurD-like_N"/>
    <property type="match status" value="1"/>
</dbReference>
<dbReference type="GO" id="GO:0008764">
    <property type="term" value="F:UDP-N-acetylmuramoylalanine-D-glutamate ligase activity"/>
    <property type="evidence" value="ECO:0007669"/>
    <property type="project" value="UniProtKB-UniRule"/>
</dbReference>
<dbReference type="HAMAP" id="MF_00639">
    <property type="entry name" value="MurD"/>
    <property type="match status" value="1"/>
</dbReference>
<dbReference type="UniPathway" id="UPA00219"/>
<evidence type="ECO:0000256" key="7">
    <source>
        <dbReference type="HAMAP-Rule" id="MF_00639"/>
    </source>
</evidence>
<comment type="function">
    <text evidence="7 8">Cell wall formation. Catalyzes the addition of glutamate to the nucleotide precursor UDP-N-acetylmuramoyl-L-alanine (UMA).</text>
</comment>
<dbReference type="Pfam" id="PF08245">
    <property type="entry name" value="Mur_ligase_M"/>
    <property type="match status" value="1"/>
</dbReference>
<reference evidence="12 13" key="1">
    <citation type="submission" date="2015-07" db="EMBL/GenBank/DDBJ databases">
        <title>Genome sequence of Ornatilinea apprima DSM 23815.</title>
        <authorList>
            <person name="Hemp J."/>
            <person name="Ward L.M."/>
            <person name="Pace L.A."/>
            <person name="Fischer W.W."/>
        </authorList>
    </citation>
    <scope>NUCLEOTIDE SEQUENCE [LARGE SCALE GENOMIC DNA]</scope>
    <source>
        <strain evidence="12 13">P3M-1</strain>
    </source>
</reference>
<dbReference type="AlphaFoldDB" id="A0A0P6XNW3"/>
<evidence type="ECO:0000256" key="5">
    <source>
        <dbReference type="ARBA" id="ARBA00022741"/>
    </source>
</evidence>
<comment type="pathway">
    <text evidence="2 7 8">Cell wall biogenesis; peptidoglycan biosynthesis.</text>
</comment>
<evidence type="ECO:0000313" key="13">
    <source>
        <dbReference type="Proteomes" id="UP000050417"/>
    </source>
</evidence>
<proteinExistence type="inferred from homology"/>
<evidence type="ECO:0000256" key="2">
    <source>
        <dbReference type="ARBA" id="ARBA00004752"/>
    </source>
</evidence>
<keyword evidence="6 7" id="KW-0067">ATP-binding</keyword>
<evidence type="ECO:0000256" key="6">
    <source>
        <dbReference type="ARBA" id="ARBA00022840"/>
    </source>
</evidence>
<dbReference type="GO" id="GO:0008360">
    <property type="term" value="P:regulation of cell shape"/>
    <property type="evidence" value="ECO:0007669"/>
    <property type="project" value="UniProtKB-KW"/>
</dbReference>
<name>A0A0P6XNW3_9CHLR</name>
<sequence length="460" mass="50626">MQNWQNRNVIILGAARQGLALARYLTAQGALVTISDQRSPAQLEQARQSLQGKNIRWVLGEHPFSLLEDADLLCLSGGIPFTLPIVIEAQRRGIPLSNDSQIFMQAAPCPVIGITGSAGKTTTTTLVGRILQAAFMPEHTVWVGGNIGLPLIDLVGDIQPADRVVLELSSFQLEQMTLSPQIAAVLNITPNHLDRHGTLEAYTAAKARILDFQTPDSTAVLNREDPGSWNLHSRVRGRLVSFGLQRPQEAFQGAYVENGWCCLFDGQKTLRVVPLKDIQLRGEHNRLNILAAFAIAFAAGCPVQAMIAGLQDFKGVKHRLEFVREYRGAYWYNDSIATAPERTMAAVRSFDEPLLLLLGGRDKNLPWQDLAQMAVRRVDQVVIFGEAAPLIEKALRDAQNGGKSPHIQVVSHLHEAVQAAAKVVTPGMVVLFSPGGTSFDEFKDFEERGERYCEWVNQLS</sequence>
<feature type="domain" description="Mur ligase C-terminal" evidence="10">
    <location>
        <begin position="318"/>
        <end position="434"/>
    </location>
</feature>
<dbReference type="EC" id="6.3.2.9" evidence="7 8"/>
<dbReference type="SUPFAM" id="SSF53244">
    <property type="entry name" value="MurD-like peptide ligases, peptide-binding domain"/>
    <property type="match status" value="1"/>
</dbReference>
<keyword evidence="5 7" id="KW-0547">Nucleotide-binding</keyword>
<dbReference type="GO" id="GO:0005737">
    <property type="term" value="C:cytoplasm"/>
    <property type="evidence" value="ECO:0007669"/>
    <property type="project" value="UniProtKB-SubCell"/>
</dbReference>
<feature type="binding site" evidence="7">
    <location>
        <begin position="116"/>
        <end position="122"/>
    </location>
    <ligand>
        <name>ATP</name>
        <dbReference type="ChEBI" id="CHEBI:30616"/>
    </ligand>
</feature>
<keyword evidence="7 8" id="KW-0573">Peptidoglycan synthesis</keyword>
<dbReference type="Pfam" id="PF02875">
    <property type="entry name" value="Mur_ligase_C"/>
    <property type="match status" value="1"/>
</dbReference>
<dbReference type="PANTHER" id="PTHR43692">
    <property type="entry name" value="UDP-N-ACETYLMURAMOYLALANINE--D-GLUTAMATE LIGASE"/>
    <property type="match status" value="1"/>
</dbReference>
<dbReference type="InterPro" id="IPR013221">
    <property type="entry name" value="Mur_ligase_cen"/>
</dbReference>
<dbReference type="Gene3D" id="3.40.1190.10">
    <property type="entry name" value="Mur-like, catalytic domain"/>
    <property type="match status" value="1"/>
</dbReference>
<comment type="caution">
    <text evidence="12">The sequence shown here is derived from an EMBL/GenBank/DDBJ whole genome shotgun (WGS) entry which is preliminary data.</text>
</comment>
<comment type="similarity">
    <text evidence="7">Belongs to the MurCDEF family.</text>
</comment>
<dbReference type="Gene3D" id="3.40.50.720">
    <property type="entry name" value="NAD(P)-binding Rossmann-like Domain"/>
    <property type="match status" value="1"/>
</dbReference>
<keyword evidence="9" id="KW-0812">Transmembrane</keyword>
<dbReference type="OrthoDB" id="9809796at2"/>
<protein>
    <recommendedName>
        <fullName evidence="7 8">UDP-N-acetylmuramoylalanine--D-glutamate ligase</fullName>
        <ecNumber evidence="7 8">6.3.2.9</ecNumber>
    </recommendedName>
    <alternativeName>
        <fullName evidence="7">D-glutamic acid-adding enzyme</fullName>
    </alternativeName>
    <alternativeName>
        <fullName evidence="7">UDP-N-acetylmuramoyl-L-alanyl-D-glutamate synthetase</fullName>
    </alternativeName>
</protein>
<dbReference type="RefSeq" id="WP_075062339.1">
    <property type="nucleotide sequence ID" value="NZ_LGCL01000019.1"/>
</dbReference>
<dbReference type="GO" id="GO:0051301">
    <property type="term" value="P:cell division"/>
    <property type="evidence" value="ECO:0007669"/>
    <property type="project" value="UniProtKB-KW"/>
</dbReference>
<dbReference type="STRING" id="1134406.ADN00_07375"/>
<accession>A0A0P6XNW3</accession>
<evidence type="ECO:0000256" key="4">
    <source>
        <dbReference type="ARBA" id="ARBA00022598"/>
    </source>
</evidence>
<dbReference type="EMBL" id="LGCL01000019">
    <property type="protein sequence ID" value="KPL78278.1"/>
    <property type="molecule type" value="Genomic_DNA"/>
</dbReference>
<dbReference type="SUPFAM" id="SSF53623">
    <property type="entry name" value="MurD-like peptide ligases, catalytic domain"/>
    <property type="match status" value="1"/>
</dbReference>
<feature type="domain" description="Mur ligase central" evidence="11">
    <location>
        <begin position="114"/>
        <end position="296"/>
    </location>
</feature>
<keyword evidence="7 8" id="KW-0961">Cell wall biogenesis/degradation</keyword>
<dbReference type="InterPro" id="IPR036565">
    <property type="entry name" value="Mur-like_cat_sf"/>
</dbReference>
<dbReference type="PATRIC" id="fig|1134406.4.peg.3297"/>
<evidence type="ECO:0000313" key="12">
    <source>
        <dbReference type="EMBL" id="KPL78278.1"/>
    </source>
</evidence>
<evidence type="ECO:0000259" key="10">
    <source>
        <dbReference type="Pfam" id="PF02875"/>
    </source>
</evidence>
<keyword evidence="7 8" id="KW-0131">Cell cycle</keyword>
<feature type="transmembrane region" description="Helical" evidence="9">
    <location>
        <begin position="289"/>
        <end position="310"/>
    </location>
</feature>
<keyword evidence="3 7" id="KW-0963">Cytoplasm</keyword>
<dbReference type="Gene3D" id="3.90.190.20">
    <property type="entry name" value="Mur ligase, C-terminal domain"/>
    <property type="match status" value="1"/>
</dbReference>
<evidence type="ECO:0000259" key="11">
    <source>
        <dbReference type="Pfam" id="PF08245"/>
    </source>
</evidence>
<keyword evidence="7 8" id="KW-0132">Cell division</keyword>
<dbReference type="GO" id="GO:0009252">
    <property type="term" value="P:peptidoglycan biosynthetic process"/>
    <property type="evidence" value="ECO:0007669"/>
    <property type="project" value="UniProtKB-UniRule"/>
</dbReference>
<keyword evidence="7 8" id="KW-0133">Cell shape</keyword>
<evidence type="ECO:0000256" key="3">
    <source>
        <dbReference type="ARBA" id="ARBA00022490"/>
    </source>
</evidence>
<dbReference type="SUPFAM" id="SSF51984">
    <property type="entry name" value="MurCD N-terminal domain"/>
    <property type="match status" value="1"/>
</dbReference>
<dbReference type="InterPro" id="IPR036615">
    <property type="entry name" value="Mur_ligase_C_dom_sf"/>
</dbReference>
<comment type="subcellular location">
    <subcellularLocation>
        <location evidence="1 7 8">Cytoplasm</location>
    </subcellularLocation>
</comment>
<evidence type="ECO:0000256" key="8">
    <source>
        <dbReference type="RuleBase" id="RU003664"/>
    </source>
</evidence>
<keyword evidence="13" id="KW-1185">Reference proteome</keyword>
<dbReference type="InterPro" id="IPR005762">
    <property type="entry name" value="MurD"/>
</dbReference>
<organism evidence="12 13">
    <name type="scientific">Ornatilinea apprima</name>
    <dbReference type="NCBI Taxonomy" id="1134406"/>
    <lineage>
        <taxon>Bacteria</taxon>
        <taxon>Bacillati</taxon>
        <taxon>Chloroflexota</taxon>
        <taxon>Anaerolineae</taxon>
        <taxon>Anaerolineales</taxon>
        <taxon>Anaerolineaceae</taxon>
        <taxon>Ornatilinea</taxon>
    </lineage>
</organism>
<dbReference type="NCBIfam" id="TIGR01087">
    <property type="entry name" value="murD"/>
    <property type="match status" value="1"/>
</dbReference>
<keyword evidence="4 7" id="KW-0436">Ligase</keyword>
<keyword evidence="9" id="KW-1133">Transmembrane helix</keyword>